<dbReference type="SUPFAM" id="SSF81383">
    <property type="entry name" value="F-box domain"/>
    <property type="match status" value="1"/>
</dbReference>
<dbReference type="Gene3D" id="1.20.1280.50">
    <property type="match status" value="1"/>
</dbReference>
<dbReference type="InterPro" id="IPR053781">
    <property type="entry name" value="F-box_AtFBL13-like"/>
</dbReference>
<evidence type="ECO:0000313" key="3">
    <source>
        <dbReference type="Proteomes" id="UP000007015"/>
    </source>
</evidence>
<protein>
    <recommendedName>
        <fullName evidence="1">F-box domain-containing protein</fullName>
    </recommendedName>
</protein>
<dbReference type="AlphaFoldDB" id="A2WNM9"/>
<feature type="domain" description="F-box" evidence="1">
    <location>
        <begin position="19"/>
        <end position="65"/>
    </location>
</feature>
<keyword evidence="3" id="KW-1185">Reference proteome</keyword>
<dbReference type="InterPro" id="IPR053197">
    <property type="entry name" value="F-box_SCFL_complex_component"/>
</dbReference>
<dbReference type="SUPFAM" id="SSF52047">
    <property type="entry name" value="RNI-like"/>
    <property type="match status" value="1"/>
</dbReference>
<dbReference type="InterPro" id="IPR001810">
    <property type="entry name" value="F-box_dom"/>
</dbReference>
<sequence length="343" mass="39020">MAPTRGGSKRACVGSGGGGDRISDLPDEVIHRVLWFLPTHEAVKTSLLSRRWRELWKSTRRLSIAGLSRYPHLLSTTGSGGSSPATVDKLSEFVNHLLLSRKQGSLDECRFSFDGFKDMDGAHVDMWIRYVLDNVWQLRVLLINLGTSIHVKLAGTPLVSENLLTFERDLRWCPTFSNLRTLVLSDYNLDGGFHALLCFLQHTPVLQKLTLKLRKIHGPTVDISNYLKRPVVLRHLRIVEVKCPVSVQEEIFKLWKILITWGRYIVQFNIESTQYRLDWTIKMPKLSGRLAKQHRSMAKEARSTTPVFMCCYAHIDCSGKASGVQRLRLSVRGETLDKNVLVE</sequence>
<accession>A2WNM9</accession>
<dbReference type="PANTHER" id="PTHR34223">
    <property type="entry name" value="OS11G0201299 PROTEIN"/>
    <property type="match status" value="1"/>
</dbReference>
<organism evidence="2 3">
    <name type="scientific">Oryza sativa subsp. indica</name>
    <name type="common">Rice</name>
    <dbReference type="NCBI Taxonomy" id="39946"/>
    <lineage>
        <taxon>Eukaryota</taxon>
        <taxon>Viridiplantae</taxon>
        <taxon>Streptophyta</taxon>
        <taxon>Embryophyta</taxon>
        <taxon>Tracheophyta</taxon>
        <taxon>Spermatophyta</taxon>
        <taxon>Magnoliopsida</taxon>
        <taxon>Liliopsida</taxon>
        <taxon>Poales</taxon>
        <taxon>Poaceae</taxon>
        <taxon>BOP clade</taxon>
        <taxon>Oryzoideae</taxon>
        <taxon>Oryzeae</taxon>
        <taxon>Oryzinae</taxon>
        <taxon>Oryza</taxon>
        <taxon>Oryza sativa</taxon>
    </lineage>
</organism>
<dbReference type="EMBL" id="CM000126">
    <property type="protein sequence ID" value="EAY73575.1"/>
    <property type="molecule type" value="Genomic_DNA"/>
</dbReference>
<evidence type="ECO:0000313" key="2">
    <source>
        <dbReference type="EMBL" id="EAY73575.1"/>
    </source>
</evidence>
<dbReference type="CDD" id="cd22160">
    <property type="entry name" value="F-box_AtFBL13-like"/>
    <property type="match status" value="1"/>
</dbReference>
<dbReference type="PANTHER" id="PTHR34223:SF51">
    <property type="entry name" value="OS06G0556300 PROTEIN"/>
    <property type="match status" value="1"/>
</dbReference>
<evidence type="ECO:0000259" key="1">
    <source>
        <dbReference type="PROSITE" id="PS50181"/>
    </source>
</evidence>
<name>A2WNM9_ORYSI</name>
<gene>
    <name evidence="2" type="ORF">OsI_01459</name>
</gene>
<proteinExistence type="predicted"/>
<dbReference type="HOGENOM" id="CLU_003068_1_0_1"/>
<dbReference type="Proteomes" id="UP000007015">
    <property type="component" value="Chromosome 1"/>
</dbReference>
<dbReference type="Pfam" id="PF00646">
    <property type="entry name" value="F-box"/>
    <property type="match status" value="1"/>
</dbReference>
<reference evidence="2 3" key="1">
    <citation type="journal article" date="2005" name="PLoS Biol.">
        <title>The genomes of Oryza sativa: a history of duplications.</title>
        <authorList>
            <person name="Yu J."/>
            <person name="Wang J."/>
            <person name="Lin W."/>
            <person name="Li S."/>
            <person name="Li H."/>
            <person name="Zhou J."/>
            <person name="Ni P."/>
            <person name="Dong W."/>
            <person name="Hu S."/>
            <person name="Zeng C."/>
            <person name="Zhang J."/>
            <person name="Zhang Y."/>
            <person name="Li R."/>
            <person name="Xu Z."/>
            <person name="Li S."/>
            <person name="Li X."/>
            <person name="Zheng H."/>
            <person name="Cong L."/>
            <person name="Lin L."/>
            <person name="Yin J."/>
            <person name="Geng J."/>
            <person name="Li G."/>
            <person name="Shi J."/>
            <person name="Liu J."/>
            <person name="Lv H."/>
            <person name="Li J."/>
            <person name="Wang J."/>
            <person name="Deng Y."/>
            <person name="Ran L."/>
            <person name="Shi X."/>
            <person name="Wang X."/>
            <person name="Wu Q."/>
            <person name="Li C."/>
            <person name="Ren X."/>
            <person name="Wang J."/>
            <person name="Wang X."/>
            <person name="Li D."/>
            <person name="Liu D."/>
            <person name="Zhang X."/>
            <person name="Ji Z."/>
            <person name="Zhao W."/>
            <person name="Sun Y."/>
            <person name="Zhang Z."/>
            <person name="Bao J."/>
            <person name="Han Y."/>
            <person name="Dong L."/>
            <person name="Ji J."/>
            <person name="Chen P."/>
            <person name="Wu S."/>
            <person name="Liu J."/>
            <person name="Xiao Y."/>
            <person name="Bu D."/>
            <person name="Tan J."/>
            <person name="Yang L."/>
            <person name="Ye C."/>
            <person name="Zhang J."/>
            <person name="Xu J."/>
            <person name="Zhou Y."/>
            <person name="Yu Y."/>
            <person name="Zhang B."/>
            <person name="Zhuang S."/>
            <person name="Wei H."/>
            <person name="Liu B."/>
            <person name="Lei M."/>
            <person name="Yu H."/>
            <person name="Li Y."/>
            <person name="Xu H."/>
            <person name="Wei S."/>
            <person name="He X."/>
            <person name="Fang L."/>
            <person name="Zhang Z."/>
            <person name="Zhang Y."/>
            <person name="Huang X."/>
            <person name="Su Z."/>
            <person name="Tong W."/>
            <person name="Li J."/>
            <person name="Tong Z."/>
            <person name="Li S."/>
            <person name="Ye J."/>
            <person name="Wang L."/>
            <person name="Fang L."/>
            <person name="Lei T."/>
            <person name="Chen C."/>
            <person name="Chen H."/>
            <person name="Xu Z."/>
            <person name="Li H."/>
            <person name="Huang H."/>
            <person name="Zhang F."/>
            <person name="Xu H."/>
            <person name="Li N."/>
            <person name="Zhao C."/>
            <person name="Li S."/>
            <person name="Dong L."/>
            <person name="Huang Y."/>
            <person name="Li L."/>
            <person name="Xi Y."/>
            <person name="Qi Q."/>
            <person name="Li W."/>
            <person name="Zhang B."/>
            <person name="Hu W."/>
            <person name="Zhang Y."/>
            <person name="Tian X."/>
            <person name="Jiao Y."/>
            <person name="Liang X."/>
            <person name="Jin J."/>
            <person name="Gao L."/>
            <person name="Zheng W."/>
            <person name="Hao B."/>
            <person name="Liu S."/>
            <person name="Wang W."/>
            <person name="Yuan L."/>
            <person name="Cao M."/>
            <person name="McDermott J."/>
            <person name="Samudrala R."/>
            <person name="Wang J."/>
            <person name="Wong G.K."/>
            <person name="Yang H."/>
        </authorList>
    </citation>
    <scope>NUCLEOTIDE SEQUENCE [LARGE SCALE GENOMIC DNA]</scope>
    <source>
        <strain evidence="3">cv. 93-11</strain>
    </source>
</reference>
<dbReference type="PROSITE" id="PS50181">
    <property type="entry name" value="FBOX"/>
    <property type="match status" value="1"/>
</dbReference>
<dbReference type="OMA" id="WFLPTHE"/>
<dbReference type="InterPro" id="IPR036047">
    <property type="entry name" value="F-box-like_dom_sf"/>
</dbReference>
<dbReference type="SMART" id="SM00256">
    <property type="entry name" value="FBOX"/>
    <property type="match status" value="1"/>
</dbReference>
<dbReference type="Gramene" id="BGIOSGA003298-TA">
    <property type="protein sequence ID" value="BGIOSGA003298-PA"/>
    <property type="gene ID" value="BGIOSGA003298"/>
</dbReference>
<dbReference type="STRING" id="39946.A2WNM9"/>